<accession>A0A315ZLP3</accession>
<dbReference type="OrthoDB" id="4826415at2"/>
<gene>
    <name evidence="6" type="ORF">BXY45_1506</name>
</gene>
<keyword evidence="7" id="KW-1185">Reference proteome</keyword>
<comment type="subcellular location">
    <subcellularLocation>
        <location evidence="1">Membrane</location>
        <topology evidence="1">Multi-pass membrane protein</topology>
    </subcellularLocation>
</comment>
<feature type="transmembrane region" description="Helical" evidence="5">
    <location>
        <begin position="103"/>
        <end position="124"/>
    </location>
</feature>
<dbReference type="InterPro" id="IPR002797">
    <property type="entry name" value="Polysacc_synth"/>
</dbReference>
<keyword evidence="3 5" id="KW-1133">Transmembrane helix</keyword>
<evidence type="ECO:0000256" key="3">
    <source>
        <dbReference type="ARBA" id="ARBA00022989"/>
    </source>
</evidence>
<feature type="transmembrane region" description="Helical" evidence="5">
    <location>
        <begin position="273"/>
        <end position="292"/>
    </location>
</feature>
<evidence type="ECO:0000313" key="6">
    <source>
        <dbReference type="EMBL" id="PWJ45808.1"/>
    </source>
</evidence>
<evidence type="ECO:0000256" key="5">
    <source>
        <dbReference type="SAM" id="Phobius"/>
    </source>
</evidence>
<organism evidence="6 7">
    <name type="scientific">Quadrisphaera granulorum</name>
    <dbReference type="NCBI Taxonomy" id="317664"/>
    <lineage>
        <taxon>Bacteria</taxon>
        <taxon>Bacillati</taxon>
        <taxon>Actinomycetota</taxon>
        <taxon>Actinomycetes</taxon>
        <taxon>Kineosporiales</taxon>
        <taxon>Kineosporiaceae</taxon>
        <taxon>Quadrisphaera</taxon>
    </lineage>
</organism>
<feature type="transmembrane region" description="Helical" evidence="5">
    <location>
        <begin position="312"/>
        <end position="332"/>
    </location>
</feature>
<dbReference type="Pfam" id="PF01943">
    <property type="entry name" value="Polysacc_synt"/>
    <property type="match status" value="1"/>
</dbReference>
<protein>
    <submittedName>
        <fullName evidence="6">Polysaccharide biosynthesis protein</fullName>
    </submittedName>
</protein>
<evidence type="ECO:0000313" key="7">
    <source>
        <dbReference type="Proteomes" id="UP000245469"/>
    </source>
</evidence>
<feature type="transmembrane region" description="Helical" evidence="5">
    <location>
        <begin position="344"/>
        <end position="361"/>
    </location>
</feature>
<dbReference type="Proteomes" id="UP000245469">
    <property type="component" value="Unassembled WGS sequence"/>
</dbReference>
<evidence type="ECO:0000256" key="1">
    <source>
        <dbReference type="ARBA" id="ARBA00004141"/>
    </source>
</evidence>
<feature type="transmembrane region" description="Helical" evidence="5">
    <location>
        <begin position="131"/>
        <end position="152"/>
    </location>
</feature>
<keyword evidence="4 5" id="KW-0472">Membrane</keyword>
<sequence>MALYVVVPSAGLLAPLMILPVASSRFGAAGWASVAVGQSLGIAACALAELGWGVLGPQRVARAGPKYRSLLYRRALASKLLAAAACCTVVSVTAPLLVANNPLSASLAAVGSTLAALSSAWFFIGMNRPLWIVWADSIPKFGFSACIAGLLWLGLPLWSWGFLTIVQVLVSVVIALKLVGWDNAPRVGNWREAPALLRAQGVLIVGRGTSSLYTALPVSIVSAISPQSTAIYAALDRLTRMLLSLLAVAPTRMQQWVGHPRELAIRLKRSRQAFWLNAGLGAMAGVILALLSRWALSHIFSGVVEVTDLQCWLAGAVVSTICASRGAGLGLIARGLENRTTHAILPSALIGVVGVSVGSLYGGVSGAMLGVLSAELLGLAIQLYFLSGVRIFRRFSGRTGVQS</sequence>
<dbReference type="GO" id="GO:0016020">
    <property type="term" value="C:membrane"/>
    <property type="evidence" value="ECO:0007669"/>
    <property type="project" value="UniProtKB-SubCell"/>
</dbReference>
<evidence type="ECO:0000256" key="2">
    <source>
        <dbReference type="ARBA" id="ARBA00022692"/>
    </source>
</evidence>
<keyword evidence="2 5" id="KW-0812">Transmembrane</keyword>
<dbReference type="RefSeq" id="WP_109776706.1">
    <property type="nucleotide sequence ID" value="NZ_QGDQ01000050.1"/>
</dbReference>
<feature type="transmembrane region" description="Helical" evidence="5">
    <location>
        <begin position="76"/>
        <end position="97"/>
    </location>
</feature>
<evidence type="ECO:0000256" key="4">
    <source>
        <dbReference type="ARBA" id="ARBA00023136"/>
    </source>
</evidence>
<name>A0A315ZLP3_9ACTN</name>
<feature type="transmembrane region" description="Helical" evidence="5">
    <location>
        <begin position="158"/>
        <end position="179"/>
    </location>
</feature>
<feature type="transmembrane region" description="Helical" evidence="5">
    <location>
        <begin position="34"/>
        <end position="55"/>
    </location>
</feature>
<feature type="transmembrane region" description="Helical" evidence="5">
    <location>
        <begin position="367"/>
        <end position="386"/>
    </location>
</feature>
<dbReference type="AlphaFoldDB" id="A0A315ZLP3"/>
<comment type="caution">
    <text evidence="6">The sequence shown here is derived from an EMBL/GenBank/DDBJ whole genome shotgun (WGS) entry which is preliminary data.</text>
</comment>
<dbReference type="EMBL" id="QGDQ01000050">
    <property type="protein sequence ID" value="PWJ45808.1"/>
    <property type="molecule type" value="Genomic_DNA"/>
</dbReference>
<reference evidence="6 7" key="1">
    <citation type="submission" date="2018-03" db="EMBL/GenBank/DDBJ databases">
        <title>Genomic Encyclopedia of Archaeal and Bacterial Type Strains, Phase II (KMG-II): from individual species to whole genera.</title>
        <authorList>
            <person name="Goeker M."/>
        </authorList>
    </citation>
    <scope>NUCLEOTIDE SEQUENCE [LARGE SCALE GENOMIC DNA]</scope>
    <source>
        <strain evidence="6 7">DSM 44889</strain>
    </source>
</reference>
<proteinExistence type="predicted"/>